<feature type="transmembrane region" description="Helical" evidence="7">
    <location>
        <begin position="450"/>
        <end position="471"/>
    </location>
</feature>
<dbReference type="Pfam" id="PF07690">
    <property type="entry name" value="MFS_1"/>
    <property type="match status" value="1"/>
</dbReference>
<protein>
    <submittedName>
        <fullName evidence="9">Major Facilitator Superfamily protein</fullName>
    </submittedName>
</protein>
<dbReference type="CDD" id="cd17324">
    <property type="entry name" value="MFS_NepI_like"/>
    <property type="match status" value="1"/>
</dbReference>
<dbReference type="InterPro" id="IPR020846">
    <property type="entry name" value="MFS_dom"/>
</dbReference>
<comment type="subcellular location">
    <subcellularLocation>
        <location evidence="1">Cell membrane</location>
        <topology evidence="1">Multi-pass membrane protein</topology>
    </subcellularLocation>
</comment>
<evidence type="ECO:0000256" key="1">
    <source>
        <dbReference type="ARBA" id="ARBA00004651"/>
    </source>
</evidence>
<dbReference type="AlphaFoldDB" id="A0A238UVY2"/>
<keyword evidence="10" id="KW-1185">Reference proteome</keyword>
<evidence type="ECO:0000256" key="6">
    <source>
        <dbReference type="SAM" id="MobiDB-lite"/>
    </source>
</evidence>
<gene>
    <name evidence="9" type="ORF">SAMN06272737_101363</name>
</gene>
<feature type="transmembrane region" description="Helical" evidence="7">
    <location>
        <begin position="123"/>
        <end position="140"/>
    </location>
</feature>
<feature type="transmembrane region" description="Helical" evidence="7">
    <location>
        <begin position="182"/>
        <end position="205"/>
    </location>
</feature>
<dbReference type="Gene3D" id="1.20.1250.20">
    <property type="entry name" value="MFS general substrate transporter like domains"/>
    <property type="match status" value="1"/>
</dbReference>
<evidence type="ECO:0000256" key="3">
    <source>
        <dbReference type="ARBA" id="ARBA00022692"/>
    </source>
</evidence>
<feature type="transmembrane region" description="Helical" evidence="7">
    <location>
        <begin position="56"/>
        <end position="79"/>
    </location>
</feature>
<feature type="domain" description="Major facilitator superfamily (MFS) profile" evidence="8">
    <location>
        <begin position="57"/>
        <end position="509"/>
    </location>
</feature>
<evidence type="ECO:0000259" key="8">
    <source>
        <dbReference type="PROSITE" id="PS50850"/>
    </source>
</evidence>
<dbReference type="InterPro" id="IPR050189">
    <property type="entry name" value="MFS_Efflux_Transporters"/>
</dbReference>
<dbReference type="PROSITE" id="PS50850">
    <property type="entry name" value="MFS"/>
    <property type="match status" value="1"/>
</dbReference>
<evidence type="ECO:0000256" key="7">
    <source>
        <dbReference type="SAM" id="Phobius"/>
    </source>
</evidence>
<keyword evidence="4 7" id="KW-1133">Transmembrane helix</keyword>
<evidence type="ECO:0000256" key="4">
    <source>
        <dbReference type="ARBA" id="ARBA00022989"/>
    </source>
</evidence>
<evidence type="ECO:0000256" key="5">
    <source>
        <dbReference type="ARBA" id="ARBA00023136"/>
    </source>
</evidence>
<reference evidence="9 10" key="1">
    <citation type="submission" date="2017-06" db="EMBL/GenBank/DDBJ databases">
        <authorList>
            <person name="Kim H.J."/>
            <person name="Triplett B.A."/>
        </authorList>
    </citation>
    <scope>NUCLEOTIDE SEQUENCE [LARGE SCALE GENOMIC DNA]</scope>
    <source>
        <strain evidence="9 10">DSM 44272</strain>
    </source>
</reference>
<dbReference type="PANTHER" id="PTHR43124:SF8">
    <property type="entry name" value="INNER MEMBRANE TRANSPORT PROTEIN YDHP"/>
    <property type="match status" value="1"/>
</dbReference>
<feature type="transmembrane region" description="Helical" evidence="7">
    <location>
        <begin position="418"/>
        <end position="438"/>
    </location>
</feature>
<dbReference type="RefSeq" id="WP_089334835.1">
    <property type="nucleotide sequence ID" value="NZ_FZNO01000001.1"/>
</dbReference>
<feature type="transmembrane region" description="Helical" evidence="7">
    <location>
        <begin position="390"/>
        <end position="412"/>
    </location>
</feature>
<accession>A0A238UVY2</accession>
<feature type="transmembrane region" description="Helical" evidence="7">
    <location>
        <begin position="99"/>
        <end position="116"/>
    </location>
</feature>
<evidence type="ECO:0000313" key="10">
    <source>
        <dbReference type="Proteomes" id="UP000198403"/>
    </source>
</evidence>
<feature type="transmembrane region" description="Helical" evidence="7">
    <location>
        <begin position="327"/>
        <end position="349"/>
    </location>
</feature>
<keyword evidence="2" id="KW-1003">Cell membrane</keyword>
<name>A0A238UVY2_9ACTN</name>
<proteinExistence type="predicted"/>
<feature type="transmembrane region" description="Helical" evidence="7">
    <location>
        <begin position="152"/>
        <end position="170"/>
    </location>
</feature>
<dbReference type="InterPro" id="IPR036259">
    <property type="entry name" value="MFS_trans_sf"/>
</dbReference>
<dbReference type="SUPFAM" id="SSF103473">
    <property type="entry name" value="MFS general substrate transporter"/>
    <property type="match status" value="1"/>
</dbReference>
<feature type="compositionally biased region" description="Basic and acidic residues" evidence="6">
    <location>
        <begin position="250"/>
        <end position="265"/>
    </location>
</feature>
<dbReference type="InterPro" id="IPR011701">
    <property type="entry name" value="MFS"/>
</dbReference>
<feature type="transmembrane region" description="Helical" evidence="7">
    <location>
        <begin position="211"/>
        <end position="231"/>
    </location>
</feature>
<feature type="compositionally biased region" description="Low complexity" evidence="6">
    <location>
        <begin position="283"/>
        <end position="292"/>
    </location>
</feature>
<dbReference type="EMBL" id="FZNO01000001">
    <property type="protein sequence ID" value="SNR25503.1"/>
    <property type="molecule type" value="Genomic_DNA"/>
</dbReference>
<evidence type="ECO:0000313" key="9">
    <source>
        <dbReference type="EMBL" id="SNR25503.1"/>
    </source>
</evidence>
<organism evidence="9 10">
    <name type="scientific">Blastococcus mobilis</name>
    <dbReference type="NCBI Taxonomy" id="1938746"/>
    <lineage>
        <taxon>Bacteria</taxon>
        <taxon>Bacillati</taxon>
        <taxon>Actinomycetota</taxon>
        <taxon>Actinomycetes</taxon>
        <taxon>Geodermatophilales</taxon>
        <taxon>Geodermatophilaceae</taxon>
        <taxon>Blastococcus</taxon>
    </lineage>
</organism>
<evidence type="ECO:0000256" key="2">
    <source>
        <dbReference type="ARBA" id="ARBA00022475"/>
    </source>
</evidence>
<sequence length="519" mass="52924">MSAHETAVRNAAESSEPEPVHTHGPEAAVHRSATVVNGGQAHTPVATPGRRLRMPLAVWAMVIGAFAMGADEFIVAGVVREIAASLDVSIGAVGHFESAYAVGVAVGAPLFAALGTRFPRRSMLLTTTGVFLAGNLLSALGPSYGVIMTGRVVSAMAHGAFLGIAAVYAAELVDPARKGRAVATVFTGLTASTVLGAPIGAAVGQALGWRYTFWTLVVFGGVALIGLLAFLPARRSSSQQHPASDPAAGHADEHGHGVEHADADIRPPAGHGGHGHGHDHGAAAEPAAAHGEAAGTEGLDAHALAHLGGGGQGPSMREQLVALRRPAVWAALLTTLLGYGGVFTSYVYIAPQYTEVTGLSSSWITPLLLLFGAGLFVGNNLGGRLADKRLMPSVLGTIATLGAVLFAMTWLIEHTVTAVVGTFVFGVAAFSVVAPLQLRVMNAAGHAPDVASAANISAFTLGSALGIYLGGAAIDGGLGLASVNWIGGLISTSGLVVAVLSWLLIDRRQPRTPETHHHH</sequence>
<dbReference type="OrthoDB" id="9814237at2"/>
<dbReference type="PANTHER" id="PTHR43124">
    <property type="entry name" value="PURINE EFFLUX PUMP PBUE"/>
    <property type="match status" value="1"/>
</dbReference>
<feature type="region of interest" description="Disordered" evidence="6">
    <location>
        <begin position="1"/>
        <end position="24"/>
    </location>
</feature>
<dbReference type="GO" id="GO:0022857">
    <property type="term" value="F:transmembrane transporter activity"/>
    <property type="evidence" value="ECO:0007669"/>
    <property type="project" value="InterPro"/>
</dbReference>
<feature type="transmembrane region" description="Helical" evidence="7">
    <location>
        <begin position="483"/>
        <end position="505"/>
    </location>
</feature>
<keyword evidence="5 7" id="KW-0472">Membrane</keyword>
<keyword evidence="3 7" id="KW-0812">Transmembrane</keyword>
<dbReference type="GO" id="GO:0005886">
    <property type="term" value="C:plasma membrane"/>
    <property type="evidence" value="ECO:0007669"/>
    <property type="project" value="UniProtKB-SubCell"/>
</dbReference>
<dbReference type="Proteomes" id="UP000198403">
    <property type="component" value="Unassembled WGS sequence"/>
</dbReference>
<feature type="region of interest" description="Disordered" evidence="6">
    <location>
        <begin position="238"/>
        <end position="292"/>
    </location>
</feature>
<feature type="transmembrane region" description="Helical" evidence="7">
    <location>
        <begin position="361"/>
        <end position="378"/>
    </location>
</feature>